<sequence length="67" mass="7657">MFLTGGPGQPTDIGDREDIEAWWQFISDQNWMIGRRVVVVDQRGIGKSVPRLSCSRYFKAIIGTPFR</sequence>
<evidence type="ECO:0000313" key="2">
    <source>
        <dbReference type="Proteomes" id="UP001153050"/>
    </source>
</evidence>
<evidence type="ECO:0008006" key="3">
    <source>
        <dbReference type="Google" id="ProtNLM"/>
    </source>
</evidence>
<keyword evidence="2" id="KW-1185">Reference proteome</keyword>
<organism evidence="1 2">
    <name type="scientific">Mesorhizobium escarrei</name>
    <dbReference type="NCBI Taxonomy" id="666018"/>
    <lineage>
        <taxon>Bacteria</taxon>
        <taxon>Pseudomonadati</taxon>
        <taxon>Pseudomonadota</taxon>
        <taxon>Alphaproteobacteria</taxon>
        <taxon>Hyphomicrobiales</taxon>
        <taxon>Phyllobacteriaceae</taxon>
        <taxon>Mesorhizobium</taxon>
    </lineage>
</organism>
<accession>A0ABM9DUE4</accession>
<dbReference type="EMBL" id="CAKXZT010000119">
    <property type="protein sequence ID" value="CAH2400318.1"/>
    <property type="molecule type" value="Genomic_DNA"/>
</dbReference>
<protein>
    <recommendedName>
        <fullName evidence="3">Alpha/beta hydrolase</fullName>
    </recommendedName>
</protein>
<reference evidence="1 2" key="1">
    <citation type="submission" date="2022-03" db="EMBL/GenBank/DDBJ databases">
        <authorList>
            <person name="Brunel B."/>
        </authorList>
    </citation>
    <scope>NUCLEOTIDE SEQUENCE [LARGE SCALE GENOMIC DNA]</scope>
    <source>
        <strain evidence="1">STM5069sample</strain>
    </source>
</reference>
<gene>
    <name evidence="1" type="ORF">MES5069_250084</name>
</gene>
<evidence type="ECO:0000313" key="1">
    <source>
        <dbReference type="EMBL" id="CAH2400318.1"/>
    </source>
</evidence>
<dbReference type="Proteomes" id="UP001153050">
    <property type="component" value="Unassembled WGS sequence"/>
</dbReference>
<name>A0ABM9DUE4_9HYPH</name>
<comment type="caution">
    <text evidence="1">The sequence shown here is derived from an EMBL/GenBank/DDBJ whole genome shotgun (WGS) entry which is preliminary data.</text>
</comment>
<proteinExistence type="predicted"/>